<evidence type="ECO:0000256" key="2">
    <source>
        <dbReference type="ARBA" id="ARBA00022454"/>
    </source>
</evidence>
<dbReference type="EMBL" id="JAHFZB010000015">
    <property type="protein sequence ID" value="KAK6481227.1"/>
    <property type="molecule type" value="Genomic_DNA"/>
</dbReference>
<gene>
    <name evidence="8" type="ORF">HHUSO_G17429</name>
</gene>
<keyword evidence="2" id="KW-0158">Chromosome</keyword>
<dbReference type="PROSITE" id="PS50011">
    <property type="entry name" value="PROTEIN_KINASE_DOM"/>
    <property type="match status" value="1"/>
</dbReference>
<evidence type="ECO:0000313" key="9">
    <source>
        <dbReference type="Proteomes" id="UP001369086"/>
    </source>
</evidence>
<keyword evidence="4" id="KW-0137">Centromere</keyword>
<reference evidence="8 9" key="1">
    <citation type="submission" date="2021-05" db="EMBL/GenBank/DDBJ databases">
        <authorList>
            <person name="Zahm M."/>
            <person name="Klopp C."/>
            <person name="Cabau C."/>
            <person name="Kuhl H."/>
            <person name="Suciu R."/>
            <person name="Ciorpac M."/>
            <person name="Holostenco D."/>
            <person name="Gessner J."/>
            <person name="Wuertz S."/>
            <person name="Hohne C."/>
            <person name="Stock M."/>
            <person name="Gislard M."/>
            <person name="Lluch J."/>
            <person name="Milhes M."/>
            <person name="Lampietro C."/>
            <person name="Lopez Roques C."/>
            <person name="Donnadieu C."/>
            <person name="Du K."/>
            <person name="Schartl M."/>
            <person name="Guiguen Y."/>
        </authorList>
    </citation>
    <scope>NUCLEOTIDE SEQUENCE [LARGE SCALE GENOMIC DNA]</scope>
    <source>
        <strain evidence="8">Hh-F2</strain>
        <tissue evidence="8">Blood</tissue>
    </source>
</reference>
<dbReference type="PANTHER" id="PTHR14030:SF25">
    <property type="entry name" value="MITOTIC CHECKPOINT SERINE_THREONINE-PROTEIN KINASE BUB1 BETA"/>
    <property type="match status" value="1"/>
</dbReference>
<dbReference type="InterPro" id="IPR011009">
    <property type="entry name" value="Kinase-like_dom_sf"/>
</dbReference>
<feature type="domain" description="BUB1 N-terminal" evidence="7">
    <location>
        <begin position="48"/>
        <end position="206"/>
    </location>
</feature>
<protein>
    <submittedName>
        <fullName evidence="8">Mitotic checkpoint serine/threonine-protein kinase BUB1 beta-like</fullName>
    </submittedName>
</protein>
<comment type="caution">
    <text evidence="8">The sequence shown here is derived from an EMBL/GenBank/DDBJ whole genome shotgun (WGS) entry which is preliminary data.</text>
</comment>
<dbReference type="PROSITE" id="PS51489">
    <property type="entry name" value="BUB1_N"/>
    <property type="match status" value="1"/>
</dbReference>
<dbReference type="InterPro" id="IPR011990">
    <property type="entry name" value="TPR-like_helical_dom_sf"/>
</dbReference>
<dbReference type="Gene3D" id="6.10.130.20">
    <property type="match status" value="1"/>
</dbReference>
<sequence>MAEGGDEWELCKENVQPLKQGRAISTLQEALTQEGTSHIAIEQQRQALESEIRFYNGDDPLDVWDRYIKWTEQTYPQGGKESNLSTLIERVVMLFNEEKKYFNDPRYLNFWLKFADQCSEPLDLYSYLHGQGIGVSLAAFYISWADQYEMRGNTRKADAIFQEGLKCKAEPLDKLQYHHRNFQARVSRQIMTNIADGEVEGPEAAESQRASLVELKHKGKTKATVPISRIGDSVKHHGRGLSIQMPAPMQNEQNQRFSVFNENQIGLAESLAPRPETWSAPPTVRAKENELNPRKWNTVKLQQHPRSNATVEIPNSRPNFLPFVEESDQQPAITPCKINPTVNNVLSTRKLGKEEDPLERVQGQQQGQTDKKERAMYSAELLFGGASEFCFEEIRAELYRKKKLEEANEIALATARRKEELRRQIEEKQRLLQEAQAQMNVPETFQERRVCQTPESPVVPESAPHSVPGGDKTGFQIYVEPEFIPIRDNKPFQSENDIVGFADEVFEDQSVKEDHEFEKMFMKSGKSLPGFGPLLTNAPLSKFTPFTILDESANSEELIERPVTTIKPSVRRPLSAILKPFSDISKETAAESLKGIEPLNEDPILSDYRNKTLCPSPENTCDFVRAAQLASTPFNGVMAQRSDSEPENSIREEMTHKRFAITPSVNEQAIGVKKLSPIMEASLEDAHFSVSSASSTSSMGGLSSVKEMVPSKLELGQSLPVCAPIEGNETAGKHLLLLEFCTLAEDPWNTQVRRQLLGNISKPLSSFPEFHVESGQMPTLEEGGEVSLGGETYIIQREAVISEGYKVYFGKLSMDTDDSKSIVIKADSQSLPWDFYINSQLRERLGANSEKYFSDQCSCHLYEEGCVTLNQRLNPHTLQDVLQAKRLSQSFAAFLTVSLLELVEQMHSAQLVHGDIRPETLLLGDCFFIEEGSALKTVDFSHSLDLDLQPGVQSVSGFRTAQAFMGQEILSECTSPYQVDLLGIADTVYCILKGRNMQVIKEDSEWKLVKELESSCEEEEEKLLLEDQDRVSLDEGIWYDFFKRILNPRGSSTVSVLSDLHQEMSAEIERSFQDSIEANLALFMV</sequence>
<dbReference type="InterPro" id="IPR013212">
    <property type="entry name" value="Mad3/Bub1_I"/>
</dbReference>
<proteinExistence type="predicted"/>
<evidence type="ECO:0000256" key="3">
    <source>
        <dbReference type="ARBA" id="ARBA00022838"/>
    </source>
</evidence>
<feature type="coiled-coil region" evidence="5">
    <location>
        <begin position="401"/>
        <end position="441"/>
    </location>
</feature>
<evidence type="ECO:0000256" key="4">
    <source>
        <dbReference type="ARBA" id="ARBA00023328"/>
    </source>
</evidence>
<dbReference type="SUPFAM" id="SSF56112">
    <property type="entry name" value="Protein kinase-like (PK-like)"/>
    <property type="match status" value="1"/>
</dbReference>
<dbReference type="Pfam" id="PF08311">
    <property type="entry name" value="Mad3_BUB1_I"/>
    <property type="match status" value="1"/>
</dbReference>
<keyword evidence="9" id="KW-1185">Reference proteome</keyword>
<dbReference type="Proteomes" id="UP001369086">
    <property type="component" value="Unassembled WGS sequence"/>
</dbReference>
<name>A0ABR0Z8T8_HUSHU</name>
<organism evidence="8 9">
    <name type="scientific">Huso huso</name>
    <name type="common">Beluga</name>
    <name type="synonym">Acipenser huso</name>
    <dbReference type="NCBI Taxonomy" id="61971"/>
    <lineage>
        <taxon>Eukaryota</taxon>
        <taxon>Metazoa</taxon>
        <taxon>Chordata</taxon>
        <taxon>Craniata</taxon>
        <taxon>Vertebrata</taxon>
        <taxon>Euteleostomi</taxon>
        <taxon>Actinopterygii</taxon>
        <taxon>Chondrostei</taxon>
        <taxon>Acipenseriformes</taxon>
        <taxon>Acipenseridae</taxon>
        <taxon>Huso</taxon>
    </lineage>
</organism>
<comment type="subcellular location">
    <subcellularLocation>
        <location evidence="1">Chromosome</location>
        <location evidence="1">Centromere</location>
        <location evidence="1">Kinetochore</location>
    </subcellularLocation>
</comment>
<accession>A0ABR0Z8T8</accession>
<dbReference type="InterPro" id="IPR015661">
    <property type="entry name" value="Bub1/Mad3"/>
</dbReference>
<dbReference type="SUPFAM" id="SSF48452">
    <property type="entry name" value="TPR-like"/>
    <property type="match status" value="1"/>
</dbReference>
<dbReference type="PANTHER" id="PTHR14030">
    <property type="entry name" value="MITOTIC CHECKPOINT SERINE/THREONINE-PROTEIN KINASE BUB1"/>
    <property type="match status" value="1"/>
</dbReference>
<evidence type="ECO:0000256" key="5">
    <source>
        <dbReference type="SAM" id="Coils"/>
    </source>
</evidence>
<dbReference type="Pfam" id="PF00069">
    <property type="entry name" value="Pkinase"/>
    <property type="match status" value="1"/>
</dbReference>
<dbReference type="Gene3D" id="1.25.40.430">
    <property type="match status" value="1"/>
</dbReference>
<evidence type="ECO:0000256" key="1">
    <source>
        <dbReference type="ARBA" id="ARBA00004629"/>
    </source>
</evidence>
<evidence type="ECO:0000313" key="8">
    <source>
        <dbReference type="EMBL" id="KAK6481227.1"/>
    </source>
</evidence>
<feature type="domain" description="Protein kinase" evidence="6">
    <location>
        <begin position="777"/>
        <end position="1085"/>
    </location>
</feature>
<evidence type="ECO:0000259" key="6">
    <source>
        <dbReference type="PROSITE" id="PS50011"/>
    </source>
</evidence>
<dbReference type="SMART" id="SM00777">
    <property type="entry name" value="Mad3_BUB1_I"/>
    <property type="match status" value="1"/>
</dbReference>
<keyword evidence="5" id="KW-0175">Coiled coil</keyword>
<dbReference type="InterPro" id="IPR000719">
    <property type="entry name" value="Prot_kinase_dom"/>
</dbReference>
<evidence type="ECO:0000259" key="7">
    <source>
        <dbReference type="PROSITE" id="PS51489"/>
    </source>
</evidence>
<keyword evidence="3" id="KW-0995">Kinetochore</keyword>
<dbReference type="Gene3D" id="1.10.510.10">
    <property type="entry name" value="Transferase(Phosphotransferase) domain 1"/>
    <property type="match status" value="1"/>
</dbReference>